<organism evidence="2 3">
    <name type="scientific">Reinekea blandensis MED297</name>
    <dbReference type="NCBI Taxonomy" id="314283"/>
    <lineage>
        <taxon>Bacteria</taxon>
        <taxon>Pseudomonadati</taxon>
        <taxon>Pseudomonadota</taxon>
        <taxon>Gammaproteobacteria</taxon>
        <taxon>Oceanospirillales</taxon>
        <taxon>Saccharospirillaceae</taxon>
        <taxon>Reinekea</taxon>
    </lineage>
</organism>
<keyword evidence="3" id="KW-1185">Reference proteome</keyword>
<dbReference type="EMBL" id="AAOE01000022">
    <property type="protein sequence ID" value="EAR08338.1"/>
    <property type="molecule type" value="Genomic_DNA"/>
</dbReference>
<gene>
    <name evidence="2" type="ORF">MED297_09366</name>
</gene>
<dbReference type="Proteomes" id="UP000005953">
    <property type="component" value="Unassembled WGS sequence"/>
</dbReference>
<evidence type="ECO:0000313" key="3">
    <source>
        <dbReference type="Proteomes" id="UP000005953"/>
    </source>
</evidence>
<dbReference type="STRING" id="314283.MED297_09366"/>
<comment type="caution">
    <text evidence="2">The sequence shown here is derived from an EMBL/GenBank/DDBJ whole genome shotgun (WGS) entry which is preliminary data.</text>
</comment>
<proteinExistence type="predicted"/>
<evidence type="ECO:0000313" key="2">
    <source>
        <dbReference type="EMBL" id="EAR08338.1"/>
    </source>
</evidence>
<feature type="region of interest" description="Disordered" evidence="1">
    <location>
        <begin position="1"/>
        <end position="22"/>
    </location>
</feature>
<dbReference type="Pfam" id="PF13376">
    <property type="entry name" value="OmdA"/>
    <property type="match status" value="1"/>
</dbReference>
<reference evidence="2 3" key="1">
    <citation type="submission" date="2006-02" db="EMBL/GenBank/DDBJ databases">
        <authorList>
            <person name="Pinhassi J."/>
            <person name="Pedros-Alio C."/>
            <person name="Ferriera S."/>
            <person name="Johnson J."/>
            <person name="Kravitz S."/>
            <person name="Halpern A."/>
            <person name="Remington K."/>
            <person name="Beeson K."/>
            <person name="Tran B."/>
            <person name="Rogers Y.-H."/>
            <person name="Friedman R."/>
            <person name="Venter J.C."/>
        </authorList>
    </citation>
    <scope>NUCLEOTIDE SEQUENCE [LARGE SCALE GENOMIC DNA]</scope>
    <source>
        <strain evidence="2 3">MED297</strain>
    </source>
</reference>
<protein>
    <submittedName>
        <fullName evidence="2">Uncharacterized protein</fullName>
    </submittedName>
</protein>
<name>A4BHT3_9GAMM</name>
<sequence>MRLKHRDNTVNPIMKTPTPDETQSFASTSELQQWFQNNHFQTTELWVKIYKKASGIDSVTWDDLVEECLCWGWIDGLKKSLDDVSYLQRVTPRKPKSLWSKRNRHLVEAMIANGRMQDAGLSEVIAAKADGRWEQAYRVSENTVPDDFLAALAKRPEAKRTFDRMTKSGRLVIAHGLGNAKREDTRARRFAKYIDLLNRGEKPDRV</sequence>
<dbReference type="AlphaFoldDB" id="A4BHT3"/>
<evidence type="ECO:0000256" key="1">
    <source>
        <dbReference type="SAM" id="MobiDB-lite"/>
    </source>
</evidence>
<dbReference type="HOGENOM" id="CLU_076645_1_1_6"/>
<accession>A4BHT3</accession>